<evidence type="ECO:0000256" key="10">
    <source>
        <dbReference type="PROSITE-ProRule" id="PRU01360"/>
    </source>
</evidence>
<proteinExistence type="inferred from homology"/>
<evidence type="ECO:0000256" key="7">
    <source>
        <dbReference type="ARBA" id="ARBA00023077"/>
    </source>
</evidence>
<evidence type="ECO:0000256" key="9">
    <source>
        <dbReference type="ARBA" id="ARBA00023237"/>
    </source>
</evidence>
<dbReference type="Pfam" id="PF00593">
    <property type="entry name" value="TonB_dep_Rec_b-barrel"/>
    <property type="match status" value="1"/>
</dbReference>
<evidence type="ECO:0000256" key="3">
    <source>
        <dbReference type="ARBA" id="ARBA00022452"/>
    </source>
</evidence>
<dbReference type="InterPro" id="IPR023996">
    <property type="entry name" value="TonB-dep_OMP_SusC/RagA"/>
</dbReference>
<comment type="similarity">
    <text evidence="10 11">Belongs to the TonB-dependent receptor family.</text>
</comment>
<dbReference type="InterPro" id="IPR008969">
    <property type="entry name" value="CarboxyPept-like_regulatory"/>
</dbReference>
<keyword evidence="4" id="KW-0410">Iron transport</keyword>
<evidence type="ECO:0000256" key="1">
    <source>
        <dbReference type="ARBA" id="ARBA00004571"/>
    </source>
</evidence>
<dbReference type="EMBL" id="LT608328">
    <property type="protein sequence ID" value="SCM56410.1"/>
    <property type="molecule type" value="Genomic_DNA"/>
</dbReference>
<keyword evidence="7 11" id="KW-0798">TonB box</keyword>
<dbReference type="InterPro" id="IPR037066">
    <property type="entry name" value="Plug_dom_sf"/>
</dbReference>
<gene>
    <name evidence="13" type="primary">susC27</name>
    <name evidence="13" type="ORF">ING2E5A_0866</name>
</gene>
<dbReference type="Proteomes" id="UP000178485">
    <property type="component" value="Chromosome i"/>
</dbReference>
<keyword evidence="9 10" id="KW-0998">Cell outer membrane</keyword>
<evidence type="ECO:0000256" key="5">
    <source>
        <dbReference type="ARBA" id="ARBA00022692"/>
    </source>
</evidence>
<dbReference type="InterPro" id="IPR012910">
    <property type="entry name" value="Plug_dom"/>
</dbReference>
<dbReference type="PROSITE" id="PS52016">
    <property type="entry name" value="TONB_DEPENDENT_REC_3"/>
    <property type="match status" value="1"/>
</dbReference>
<dbReference type="Gene3D" id="3.55.50.30">
    <property type="match status" value="1"/>
</dbReference>
<keyword evidence="13" id="KW-0675">Receptor</keyword>
<dbReference type="GO" id="GO:0006826">
    <property type="term" value="P:iron ion transport"/>
    <property type="evidence" value="ECO:0007669"/>
    <property type="project" value="UniProtKB-KW"/>
</dbReference>
<dbReference type="Pfam" id="PF07660">
    <property type="entry name" value="STN"/>
    <property type="match status" value="1"/>
</dbReference>
<evidence type="ECO:0000313" key="14">
    <source>
        <dbReference type="Proteomes" id="UP000178485"/>
    </source>
</evidence>
<keyword evidence="3 10" id="KW-1134">Transmembrane beta strand</keyword>
<sequence>MNKSTNEANPLKFTNFIKIMKLTLFFLFFSILLSQATNTFSQETEFTLHLKSATIKEVCKEMEKSSNYRFIFEGNANRAANKKVDLSANSQNIEEILDELLSGTDLSYRVLDNQVVVYRDREKREVKGVNRSVTTQTAQQQKKQITGRVVDAQGIPVIGANILEKGTSNGTVTDMDGYFSLSVGDNVVLHISYIGYITQEVAVGNRTNINVQLEEDTQRLEEVIVLGYGLATKRKDLSASVGIVADPESLAMRPVTSTQSMLQGQIPGVTVQANGGSPTSTPNIVIRGQGSQNGDGVLWVVDGVPGAPINSLADIESIVVLKDAASAAIYGAQSGAGGVIIVTTKKGQKGVSVSYDGLMGVRTATNVVQSLNAEQQIKMRQLSSANSGVGLDAGWDVNLNPYIGVTRTNWIDEIFRSALYHRHNVVLNSGTDTFKNRVGFSASKDDGVLVGTYNKSMGINYRGDLQINKWVKITEDFRFGQSDDRGVDTDSGYSGAIISAIYMPQSADKHYYTGSGFGGVTTEDPEYIAKYGSNYASIHGDVINPLRILTADDRYNRNNSFFTTTGMEIGNIVTGLKFNSKFSFYTNSGFYKNFSHMITEVGKPNASNSLEYSTYRNQGWKTENTLTFDRTFDKHTVGALLSTTSDYYSQRGFSATGSTFADESKNLQYFNFAEAWNKPSDYMTGPDANVALISRISYSFDDRYFMTASWRRDYAGRLPDANNYGDFPAITAAWKISNEAFFNSELINLLKVRGSFGRVGNLGSVGYNYKSQTLSSAGWNNQSQQYGFESDAGYTGTFYYNGKALNPKLTWETSEQFDAGLDIDMFANRLSISFDFYNKRTYNLIQSQSSGWPASIGVSPMLVNLGEIMNRGFEAQFGWKDRIGKEWSYFLSANAAYNKNWVADIGVTTGDGSKGVWTGGGAYRQVPYIYQTKEGGPLNQFYMIKYLGIFQSDAEAQAYTKDGVMIQPNAKAGDLKFEDYNGDGKIDALDRQYVGNATPDWTYAFSGGFSWKDLTLSLMLQGVQGAQAAYMAKYSLLGDVEGNFNRSVDILDAWSPTNTDSKIPRLSRSDPNGNFTTPSTWYLEDASYLRFKNITVTYDLTRMMRKCSHFLDRGSSLSVYFSGENLFTITPYSGMDPETGGWDALKYPVSRVLSLGVKLTY</sequence>
<evidence type="ECO:0000259" key="12">
    <source>
        <dbReference type="SMART" id="SM00965"/>
    </source>
</evidence>
<organism evidence="13 14">
    <name type="scientific">Petrimonas mucosa</name>
    <dbReference type="NCBI Taxonomy" id="1642646"/>
    <lineage>
        <taxon>Bacteria</taxon>
        <taxon>Pseudomonadati</taxon>
        <taxon>Bacteroidota</taxon>
        <taxon>Bacteroidia</taxon>
        <taxon>Bacteroidales</taxon>
        <taxon>Dysgonomonadaceae</taxon>
        <taxon>Petrimonas</taxon>
    </lineage>
</organism>
<dbReference type="Gene3D" id="2.40.170.20">
    <property type="entry name" value="TonB-dependent receptor, beta-barrel domain"/>
    <property type="match status" value="1"/>
</dbReference>
<evidence type="ECO:0000256" key="8">
    <source>
        <dbReference type="ARBA" id="ARBA00023136"/>
    </source>
</evidence>
<dbReference type="InterPro" id="IPR000531">
    <property type="entry name" value="Beta-barrel_TonB"/>
</dbReference>
<evidence type="ECO:0000256" key="6">
    <source>
        <dbReference type="ARBA" id="ARBA00023004"/>
    </source>
</evidence>
<evidence type="ECO:0000256" key="2">
    <source>
        <dbReference type="ARBA" id="ARBA00022448"/>
    </source>
</evidence>
<dbReference type="Gene3D" id="2.60.40.1120">
    <property type="entry name" value="Carboxypeptidase-like, regulatory domain"/>
    <property type="match status" value="1"/>
</dbReference>
<dbReference type="NCBIfam" id="TIGR04056">
    <property type="entry name" value="OMP_RagA_SusC"/>
    <property type="match status" value="1"/>
</dbReference>
<dbReference type="GO" id="GO:0009279">
    <property type="term" value="C:cell outer membrane"/>
    <property type="evidence" value="ECO:0007669"/>
    <property type="project" value="UniProtKB-SubCell"/>
</dbReference>
<dbReference type="AlphaFoldDB" id="A0A1G4G5D0"/>
<dbReference type="Pfam" id="PF07715">
    <property type="entry name" value="Plug"/>
    <property type="match status" value="1"/>
</dbReference>
<feature type="domain" description="Secretin/TonB short N-terminal" evidence="12">
    <location>
        <begin position="68"/>
        <end position="120"/>
    </location>
</feature>
<name>A0A1G4G5D0_9BACT</name>
<dbReference type="InterPro" id="IPR039426">
    <property type="entry name" value="TonB-dep_rcpt-like"/>
</dbReference>
<reference evidence="13 14" key="1">
    <citation type="submission" date="2016-08" db="EMBL/GenBank/DDBJ databases">
        <authorList>
            <person name="Seilhamer J.J."/>
        </authorList>
    </citation>
    <scope>NUCLEOTIDE SEQUENCE [LARGE SCALE GENOMIC DNA]</scope>
    <source>
        <strain evidence="13">ING2-E5A</strain>
    </source>
</reference>
<dbReference type="SUPFAM" id="SSF56935">
    <property type="entry name" value="Porins"/>
    <property type="match status" value="1"/>
</dbReference>
<dbReference type="SUPFAM" id="SSF49464">
    <property type="entry name" value="Carboxypeptidase regulatory domain-like"/>
    <property type="match status" value="1"/>
</dbReference>
<comment type="subcellular location">
    <subcellularLocation>
        <location evidence="1 10">Cell outer membrane</location>
        <topology evidence="1 10">Multi-pass membrane protein</topology>
    </subcellularLocation>
</comment>
<keyword evidence="4" id="KW-0406">Ion transport</keyword>
<accession>A0A1G4G5D0</accession>
<keyword evidence="14" id="KW-1185">Reference proteome</keyword>
<evidence type="ECO:0000256" key="11">
    <source>
        <dbReference type="RuleBase" id="RU003357"/>
    </source>
</evidence>
<keyword evidence="5 10" id="KW-0812">Transmembrane</keyword>
<keyword evidence="2 10" id="KW-0813">Transport</keyword>
<evidence type="ECO:0000313" key="13">
    <source>
        <dbReference type="EMBL" id="SCM56410.1"/>
    </source>
</evidence>
<dbReference type="FunFam" id="2.60.40.1120:FF:000003">
    <property type="entry name" value="Outer membrane protein Omp121"/>
    <property type="match status" value="1"/>
</dbReference>
<dbReference type="Pfam" id="PF13715">
    <property type="entry name" value="CarbopepD_reg_2"/>
    <property type="match status" value="1"/>
</dbReference>
<dbReference type="Gene3D" id="2.170.130.10">
    <property type="entry name" value="TonB-dependent receptor, plug domain"/>
    <property type="match status" value="1"/>
</dbReference>
<dbReference type="InterPro" id="IPR036942">
    <property type="entry name" value="Beta-barrel_TonB_sf"/>
</dbReference>
<keyword evidence="8 10" id="KW-0472">Membrane</keyword>
<protein>
    <submittedName>
        <fullName evidence="13">TonB-dependent receptor SusC</fullName>
    </submittedName>
</protein>
<dbReference type="SMART" id="SM00965">
    <property type="entry name" value="STN"/>
    <property type="match status" value="1"/>
</dbReference>
<evidence type="ECO:0000256" key="4">
    <source>
        <dbReference type="ARBA" id="ARBA00022496"/>
    </source>
</evidence>
<keyword evidence="6" id="KW-0408">Iron</keyword>
<dbReference type="InterPro" id="IPR011662">
    <property type="entry name" value="Secretin/TonB_short_N"/>
</dbReference>
<dbReference type="STRING" id="1642646.ING2E5A_0866"/>
<dbReference type="KEGG" id="pmuc:ING2E5A_0866"/>